<dbReference type="InterPro" id="IPR051453">
    <property type="entry name" value="MBL_Glyoxalase_II"/>
</dbReference>
<dbReference type="SUPFAM" id="SSF56281">
    <property type="entry name" value="Metallo-hydrolase/oxidoreductase"/>
    <property type="match status" value="1"/>
</dbReference>
<evidence type="ECO:0000259" key="2">
    <source>
        <dbReference type="SMART" id="SM00849"/>
    </source>
</evidence>
<reference evidence="3 4" key="1">
    <citation type="submission" date="2020-08" db="EMBL/GenBank/DDBJ databases">
        <title>A Genomic Blueprint of the Chicken Gut Microbiome.</title>
        <authorList>
            <person name="Gilroy R."/>
            <person name="Ravi A."/>
            <person name="Getino M."/>
            <person name="Pursley I."/>
            <person name="Horton D.L."/>
            <person name="Alikhan N.-F."/>
            <person name="Baker D."/>
            <person name="Gharbi K."/>
            <person name="Hall N."/>
            <person name="Watson M."/>
            <person name="Adriaenssens E.M."/>
            <person name="Foster-Nyarko E."/>
            <person name="Jarju S."/>
            <person name="Secka A."/>
            <person name="Antonio M."/>
            <person name="Oren A."/>
            <person name="Chaudhuri R."/>
            <person name="La Ragione R.M."/>
            <person name="Hildebrand F."/>
            <person name="Pallen M.J."/>
        </authorList>
    </citation>
    <scope>NUCLEOTIDE SEQUENCE [LARGE SCALE GENOMIC DNA]</scope>
    <source>
        <strain evidence="3 4">Sa2CUA9</strain>
    </source>
</reference>
<feature type="region of interest" description="Disordered" evidence="1">
    <location>
        <begin position="1"/>
        <end position="28"/>
    </location>
</feature>
<sequence>MTDSGERRVTRHVGHEEPRGEHVGYTGDVTVGGPRDLRVLDEVEIRKLAVGPSDNNAYLLTCRRSGAQLLVDAAAEPDHLLELVREGSPSARLDLVVTTHRHLDHTRALASLGTTTGAPLAAGAPDADAITETTGGAISRPLHDGDTLVVGHLTIEVIGLRGHTPGSVTLAYREPEHASAPEAVPGRVHLFTGDSLFPGGVGSTSNDPDRFALLYADVTEKLFDRFDDATWVYPGHGADTTLGAERPHLDEWRERGW</sequence>
<evidence type="ECO:0000256" key="1">
    <source>
        <dbReference type="SAM" id="MobiDB-lite"/>
    </source>
</evidence>
<organism evidence="3 4">
    <name type="scientific">Oerskovia merdavium</name>
    <dbReference type="NCBI Taxonomy" id="2762227"/>
    <lineage>
        <taxon>Bacteria</taxon>
        <taxon>Bacillati</taxon>
        <taxon>Actinomycetota</taxon>
        <taxon>Actinomycetes</taxon>
        <taxon>Micrococcales</taxon>
        <taxon>Cellulomonadaceae</taxon>
        <taxon>Oerskovia</taxon>
    </lineage>
</organism>
<feature type="domain" description="Metallo-beta-lactamase" evidence="2">
    <location>
        <begin position="54"/>
        <end position="236"/>
    </location>
</feature>
<dbReference type="Pfam" id="PF00753">
    <property type="entry name" value="Lactamase_B"/>
    <property type="match status" value="1"/>
</dbReference>
<evidence type="ECO:0000313" key="3">
    <source>
        <dbReference type="EMBL" id="MBD7982568.1"/>
    </source>
</evidence>
<name>A0ABR8U3E9_9CELL</name>
<evidence type="ECO:0000313" key="4">
    <source>
        <dbReference type="Proteomes" id="UP000655570"/>
    </source>
</evidence>
<dbReference type="Proteomes" id="UP000655570">
    <property type="component" value="Unassembled WGS sequence"/>
</dbReference>
<dbReference type="CDD" id="cd06262">
    <property type="entry name" value="metallo-hydrolase-like_MBL-fold"/>
    <property type="match status" value="1"/>
</dbReference>
<accession>A0ABR8U3E9</accession>
<dbReference type="PANTHER" id="PTHR46233">
    <property type="entry name" value="HYDROXYACYLGLUTATHIONE HYDROLASE GLOC"/>
    <property type="match status" value="1"/>
</dbReference>
<feature type="compositionally biased region" description="Basic and acidic residues" evidence="1">
    <location>
        <begin position="1"/>
        <end position="22"/>
    </location>
</feature>
<dbReference type="SMART" id="SM00849">
    <property type="entry name" value="Lactamase_B"/>
    <property type="match status" value="1"/>
</dbReference>
<keyword evidence="4" id="KW-1185">Reference proteome</keyword>
<dbReference type="PANTHER" id="PTHR46233:SF1">
    <property type="entry name" value="CONSERVED PROTEIN"/>
    <property type="match status" value="1"/>
</dbReference>
<dbReference type="Gene3D" id="3.60.15.10">
    <property type="entry name" value="Ribonuclease Z/Hydroxyacylglutathione hydrolase-like"/>
    <property type="match status" value="1"/>
</dbReference>
<protein>
    <submittedName>
        <fullName evidence="3">MBL fold metallo-hydrolase</fullName>
    </submittedName>
</protein>
<dbReference type="EMBL" id="JACSQF010000024">
    <property type="protein sequence ID" value="MBD7982568.1"/>
    <property type="molecule type" value="Genomic_DNA"/>
</dbReference>
<gene>
    <name evidence="3" type="ORF">H9641_17870</name>
</gene>
<proteinExistence type="predicted"/>
<comment type="caution">
    <text evidence="3">The sequence shown here is derived from an EMBL/GenBank/DDBJ whole genome shotgun (WGS) entry which is preliminary data.</text>
</comment>
<dbReference type="InterPro" id="IPR001279">
    <property type="entry name" value="Metallo-B-lactamas"/>
</dbReference>
<dbReference type="InterPro" id="IPR036866">
    <property type="entry name" value="RibonucZ/Hydroxyglut_hydro"/>
</dbReference>